<sequence length="240" mass="25114">MTDPIRVVIADDQQLIRLGFGLVLDAEADIAVVGEAVDGADAVAICTALRPDVVLMDVRMPRLDGVAATARVIAAVPQARVLVLTTFDLDEYAFGALDAGASGFLLKDVERSALVAAIRAVAAGDAVLAPRVTREVLRRQGLGAPAAPAADGAERSAIEARVGGLTPREKEVFLAVARGLTNAEIARELFLSETTVKTHVGRVLAKLGARDRIQAVILAHRGGWTEDSPVASQSGQSQPR</sequence>
<accession>A0A0B4DPC8</accession>
<dbReference type="CDD" id="cd06170">
    <property type="entry name" value="LuxR_C_like"/>
    <property type="match status" value="1"/>
</dbReference>
<dbReference type="SUPFAM" id="SSF52172">
    <property type="entry name" value="CheY-like"/>
    <property type="match status" value="1"/>
</dbReference>
<dbReference type="InterPro" id="IPR000792">
    <property type="entry name" value="Tscrpt_reg_LuxR_C"/>
</dbReference>
<dbReference type="PROSITE" id="PS50043">
    <property type="entry name" value="HTH_LUXR_2"/>
    <property type="match status" value="1"/>
</dbReference>
<dbReference type="PANTHER" id="PTHR43214:SF24">
    <property type="entry name" value="TRANSCRIPTIONAL REGULATORY PROTEIN NARL-RELATED"/>
    <property type="match status" value="1"/>
</dbReference>
<dbReference type="SMART" id="SM00448">
    <property type="entry name" value="REC"/>
    <property type="match status" value="1"/>
</dbReference>
<evidence type="ECO:0000256" key="1">
    <source>
        <dbReference type="ARBA" id="ARBA00022553"/>
    </source>
</evidence>
<evidence type="ECO:0000256" key="2">
    <source>
        <dbReference type="ARBA" id="ARBA00023015"/>
    </source>
</evidence>
<comment type="caution">
    <text evidence="8">The sequence shown here is derived from an EMBL/GenBank/DDBJ whole genome shotgun (WGS) entry which is preliminary data.</text>
</comment>
<evidence type="ECO:0000259" key="6">
    <source>
        <dbReference type="PROSITE" id="PS50043"/>
    </source>
</evidence>
<feature type="domain" description="Response regulatory" evidence="7">
    <location>
        <begin position="6"/>
        <end position="122"/>
    </location>
</feature>
<dbReference type="Pfam" id="PF00072">
    <property type="entry name" value="Response_reg"/>
    <property type="match status" value="1"/>
</dbReference>
<keyword evidence="1 5" id="KW-0597">Phosphoprotein</keyword>
<dbReference type="CDD" id="cd17535">
    <property type="entry name" value="REC_NarL-like"/>
    <property type="match status" value="1"/>
</dbReference>
<dbReference type="Gene3D" id="3.40.50.2300">
    <property type="match status" value="1"/>
</dbReference>
<dbReference type="RefSeq" id="WP_039416821.1">
    <property type="nucleotide sequence ID" value="NZ_JWSZ01000020.1"/>
</dbReference>
<protein>
    <submittedName>
        <fullName evidence="8">LuxR family transcriptional regulator</fullName>
    </submittedName>
</protein>
<dbReference type="GO" id="GO:0006355">
    <property type="term" value="P:regulation of DNA-templated transcription"/>
    <property type="evidence" value="ECO:0007669"/>
    <property type="project" value="InterPro"/>
</dbReference>
<keyword evidence="2" id="KW-0805">Transcription regulation</keyword>
<dbReference type="Proteomes" id="UP000031202">
    <property type="component" value="Unassembled WGS sequence"/>
</dbReference>
<dbReference type="SMART" id="SM00421">
    <property type="entry name" value="HTH_LUXR"/>
    <property type="match status" value="1"/>
</dbReference>
<proteinExistence type="predicted"/>
<evidence type="ECO:0000313" key="8">
    <source>
        <dbReference type="EMBL" id="KIC56108.1"/>
    </source>
</evidence>
<dbReference type="EMBL" id="JWSZ01000020">
    <property type="protein sequence ID" value="KIC56108.1"/>
    <property type="molecule type" value="Genomic_DNA"/>
</dbReference>
<organism evidence="8 9">
    <name type="scientific">Microbacterium hominis</name>
    <dbReference type="NCBI Taxonomy" id="162426"/>
    <lineage>
        <taxon>Bacteria</taxon>
        <taxon>Bacillati</taxon>
        <taxon>Actinomycetota</taxon>
        <taxon>Actinomycetes</taxon>
        <taxon>Micrococcales</taxon>
        <taxon>Microbacteriaceae</taxon>
        <taxon>Microbacterium</taxon>
    </lineage>
</organism>
<dbReference type="Pfam" id="PF00196">
    <property type="entry name" value="GerE"/>
    <property type="match status" value="1"/>
</dbReference>
<dbReference type="InterPro" id="IPR011006">
    <property type="entry name" value="CheY-like_superfamily"/>
</dbReference>
<name>A0A0B4DPC8_9MICO</name>
<dbReference type="InterPro" id="IPR039420">
    <property type="entry name" value="WalR-like"/>
</dbReference>
<evidence type="ECO:0000256" key="3">
    <source>
        <dbReference type="ARBA" id="ARBA00023125"/>
    </source>
</evidence>
<gene>
    <name evidence="8" type="ORF">RM52_13300</name>
</gene>
<dbReference type="InterPro" id="IPR016032">
    <property type="entry name" value="Sig_transdc_resp-reg_C-effctor"/>
</dbReference>
<dbReference type="PROSITE" id="PS00622">
    <property type="entry name" value="HTH_LUXR_1"/>
    <property type="match status" value="1"/>
</dbReference>
<dbReference type="InterPro" id="IPR001789">
    <property type="entry name" value="Sig_transdc_resp-reg_receiver"/>
</dbReference>
<dbReference type="GO" id="GO:0003677">
    <property type="term" value="F:DNA binding"/>
    <property type="evidence" value="ECO:0007669"/>
    <property type="project" value="UniProtKB-KW"/>
</dbReference>
<feature type="modified residue" description="4-aspartylphosphate" evidence="5">
    <location>
        <position position="57"/>
    </location>
</feature>
<feature type="domain" description="HTH luxR-type" evidence="6">
    <location>
        <begin position="158"/>
        <end position="223"/>
    </location>
</feature>
<dbReference type="InterPro" id="IPR058245">
    <property type="entry name" value="NreC/VraR/RcsB-like_REC"/>
</dbReference>
<keyword evidence="3" id="KW-0238">DNA-binding</keyword>
<evidence type="ECO:0000256" key="4">
    <source>
        <dbReference type="ARBA" id="ARBA00023163"/>
    </source>
</evidence>
<dbReference type="PRINTS" id="PR00038">
    <property type="entry name" value="HTHLUXR"/>
</dbReference>
<dbReference type="AlphaFoldDB" id="A0A0B4DPC8"/>
<dbReference type="GO" id="GO:0000160">
    <property type="term" value="P:phosphorelay signal transduction system"/>
    <property type="evidence" value="ECO:0007669"/>
    <property type="project" value="InterPro"/>
</dbReference>
<evidence type="ECO:0000313" key="9">
    <source>
        <dbReference type="Proteomes" id="UP000031202"/>
    </source>
</evidence>
<dbReference type="SUPFAM" id="SSF46894">
    <property type="entry name" value="C-terminal effector domain of the bipartite response regulators"/>
    <property type="match status" value="1"/>
</dbReference>
<dbReference type="PROSITE" id="PS50110">
    <property type="entry name" value="RESPONSE_REGULATORY"/>
    <property type="match status" value="1"/>
</dbReference>
<evidence type="ECO:0000259" key="7">
    <source>
        <dbReference type="PROSITE" id="PS50110"/>
    </source>
</evidence>
<reference evidence="8 9" key="1">
    <citation type="submission" date="2014-12" db="EMBL/GenBank/DDBJ databases">
        <title>Genome sequencing of Microbacterium hominis TPW29.</title>
        <authorList>
            <person name="Tan P.W."/>
            <person name="Chan K.-G."/>
        </authorList>
    </citation>
    <scope>NUCLEOTIDE SEQUENCE [LARGE SCALE GENOMIC DNA]</scope>
    <source>
        <strain evidence="8 9">TPW29</strain>
    </source>
</reference>
<evidence type="ECO:0000256" key="5">
    <source>
        <dbReference type="PROSITE-ProRule" id="PRU00169"/>
    </source>
</evidence>
<dbReference type="PANTHER" id="PTHR43214">
    <property type="entry name" value="TWO-COMPONENT RESPONSE REGULATOR"/>
    <property type="match status" value="1"/>
</dbReference>
<keyword evidence="4" id="KW-0804">Transcription</keyword>